<reference evidence="2" key="1">
    <citation type="journal article" date="2007" name="PLoS ONE">
        <title>The first genome sequence of an elite grapevine cultivar (Pinot noir Vitis vinifera L.): coping with a highly heterozygous genome.</title>
        <authorList>
            <person name="Velasco R."/>
            <person name="Zharkikh A."/>
            <person name="Troggio M."/>
            <person name="Cartwright D.A."/>
            <person name="Cestaro A."/>
            <person name="Pruss D."/>
            <person name="Pindo M."/>
            <person name="FitzGerald L.M."/>
            <person name="Vezzulli S."/>
            <person name="Reid J."/>
            <person name="Malacarne G."/>
            <person name="Iliev D."/>
            <person name="Coppola G."/>
            <person name="Wardell B."/>
            <person name="Micheletti D."/>
            <person name="Macalma T."/>
            <person name="Facci M."/>
            <person name="Mitchell J.T."/>
            <person name="Perazzolli M."/>
            <person name="Eldredge G."/>
            <person name="Gatto P."/>
            <person name="Oyzerski R."/>
            <person name="Moretto M."/>
            <person name="Gutin N."/>
            <person name="Stefanini M."/>
            <person name="Chen Y."/>
            <person name="Segala C."/>
            <person name="Davenport C."/>
            <person name="Dematte L."/>
            <person name="Mraz A."/>
            <person name="Battilana J."/>
            <person name="Stormo K."/>
            <person name="Costa F."/>
            <person name="Tao Q."/>
            <person name="Si-Ammour A."/>
            <person name="Harkins T."/>
            <person name="Lackey A."/>
            <person name="Perbost C."/>
            <person name="Taillon B."/>
            <person name="Stella A."/>
            <person name="Solovyev V."/>
            <person name="Fawcett J.A."/>
            <person name="Sterck L."/>
            <person name="Vandepoele K."/>
            <person name="Grando S.M."/>
            <person name="Toppo S."/>
            <person name="Moser C."/>
            <person name="Lanchbury J."/>
            <person name="Bogden R."/>
            <person name="Skolnick M."/>
            <person name="Sgaramella V."/>
            <person name="Bhatnagar S.K."/>
            <person name="Fontana P."/>
            <person name="Gutin A."/>
            <person name="Van de Peer Y."/>
            <person name="Salamini F."/>
            <person name="Viola R."/>
        </authorList>
    </citation>
    <scope>NUCLEOTIDE SEQUENCE</scope>
</reference>
<keyword evidence="1" id="KW-0472">Membrane</keyword>
<keyword evidence="1" id="KW-0812">Transmembrane</keyword>
<dbReference type="AlphaFoldDB" id="A5BXP5"/>
<keyword evidence="1" id="KW-1133">Transmembrane helix</keyword>
<organism evidence="2">
    <name type="scientific">Vitis vinifera</name>
    <name type="common">Grape</name>
    <dbReference type="NCBI Taxonomy" id="29760"/>
    <lineage>
        <taxon>Eukaryota</taxon>
        <taxon>Viridiplantae</taxon>
        <taxon>Streptophyta</taxon>
        <taxon>Embryophyta</taxon>
        <taxon>Tracheophyta</taxon>
        <taxon>Spermatophyta</taxon>
        <taxon>Magnoliopsida</taxon>
        <taxon>eudicotyledons</taxon>
        <taxon>Gunneridae</taxon>
        <taxon>Pentapetalae</taxon>
        <taxon>rosids</taxon>
        <taxon>Vitales</taxon>
        <taxon>Vitaceae</taxon>
        <taxon>Viteae</taxon>
        <taxon>Vitis</taxon>
    </lineage>
</organism>
<evidence type="ECO:0000256" key="1">
    <source>
        <dbReference type="SAM" id="Phobius"/>
    </source>
</evidence>
<evidence type="ECO:0000313" key="2">
    <source>
        <dbReference type="EMBL" id="CAN75096.1"/>
    </source>
</evidence>
<sequence>MWEKKSKWVFRSCVFHAGLAGRDRAAWLACPKDSLVDTVAENLLDRLEETLHPSLALSDVQKRTYTCNLERRTTKMNYQQNQLIFMSIFVSVIKEFVVIFISLVSMDQGTEKGLLMVRNIKVEEAFLLYSSWPSTEREACGTVEDCKKAFPTALCLGGSLEAIRRLLRGRGESSF</sequence>
<feature type="transmembrane region" description="Helical" evidence="1">
    <location>
        <begin position="83"/>
        <end position="106"/>
    </location>
</feature>
<protein>
    <submittedName>
        <fullName evidence="2">Uncharacterized protein</fullName>
    </submittedName>
</protein>
<gene>
    <name evidence="2" type="ORF">VITISV_024183</name>
</gene>
<dbReference type="EMBL" id="AM474950">
    <property type="protein sequence ID" value="CAN75096.1"/>
    <property type="molecule type" value="Genomic_DNA"/>
</dbReference>
<proteinExistence type="predicted"/>
<name>A5BXP5_VITVI</name>
<accession>A5BXP5</accession>